<dbReference type="CDD" id="cd17535">
    <property type="entry name" value="REC_NarL-like"/>
    <property type="match status" value="1"/>
</dbReference>
<protein>
    <submittedName>
        <fullName evidence="4">Response regulator receiver domain-containing protein</fullName>
    </submittedName>
</protein>
<dbReference type="GO" id="GO:0000160">
    <property type="term" value="P:phosphorelay signal transduction system"/>
    <property type="evidence" value="ECO:0007669"/>
    <property type="project" value="InterPro"/>
</dbReference>
<name>A0A1I1MRI8_9FLAO</name>
<evidence type="ECO:0000256" key="2">
    <source>
        <dbReference type="PROSITE-ProRule" id="PRU00169"/>
    </source>
</evidence>
<dbReference type="InterPro" id="IPR011006">
    <property type="entry name" value="CheY-like_superfamily"/>
</dbReference>
<proteinExistence type="predicted"/>
<keyword evidence="1 2" id="KW-0597">Phosphoprotein</keyword>
<feature type="modified residue" description="4-aspartylphosphate" evidence="2">
    <location>
        <position position="59"/>
    </location>
</feature>
<dbReference type="OrthoDB" id="673128at2"/>
<dbReference type="STRING" id="1334022.SAMN04487907_11119"/>
<evidence type="ECO:0000259" key="3">
    <source>
        <dbReference type="PROSITE" id="PS50110"/>
    </source>
</evidence>
<sequence length="129" mass="15242">MPKTFHTYIIDDDPVFIFGLKFLLNMENFAQQIKTFPNGEEAIAELQKNEKLPEIIFLDLNMPVMDGWEFLDWFVLQEKLAPIAIYVTSSSIDPRDLDRVKKYGSKIRGYHHKPLRKEQIDNIRKQVEE</sequence>
<keyword evidence="5" id="KW-1185">Reference proteome</keyword>
<gene>
    <name evidence="4" type="ORF">SAMN04487907_11119</name>
</gene>
<evidence type="ECO:0000313" key="5">
    <source>
        <dbReference type="Proteomes" id="UP000199438"/>
    </source>
</evidence>
<dbReference type="AlphaFoldDB" id="A0A1I1MRI8"/>
<organism evidence="4 5">
    <name type="scientific">Zunongwangia mangrovi</name>
    <dbReference type="NCBI Taxonomy" id="1334022"/>
    <lineage>
        <taxon>Bacteria</taxon>
        <taxon>Pseudomonadati</taxon>
        <taxon>Bacteroidota</taxon>
        <taxon>Flavobacteriia</taxon>
        <taxon>Flavobacteriales</taxon>
        <taxon>Flavobacteriaceae</taxon>
        <taxon>Zunongwangia</taxon>
    </lineage>
</organism>
<feature type="domain" description="Response regulatory" evidence="3">
    <location>
        <begin position="6"/>
        <end position="128"/>
    </location>
</feature>
<dbReference type="PANTHER" id="PTHR44591:SF3">
    <property type="entry name" value="RESPONSE REGULATORY DOMAIN-CONTAINING PROTEIN"/>
    <property type="match status" value="1"/>
</dbReference>
<dbReference type="InterPro" id="IPR058245">
    <property type="entry name" value="NreC/VraR/RcsB-like_REC"/>
</dbReference>
<dbReference type="SMART" id="SM00448">
    <property type="entry name" value="REC"/>
    <property type="match status" value="1"/>
</dbReference>
<accession>A0A1I1MRI8</accession>
<dbReference type="PANTHER" id="PTHR44591">
    <property type="entry name" value="STRESS RESPONSE REGULATOR PROTEIN 1"/>
    <property type="match status" value="1"/>
</dbReference>
<dbReference type="Proteomes" id="UP000199438">
    <property type="component" value="Unassembled WGS sequence"/>
</dbReference>
<dbReference type="Gene3D" id="3.40.50.2300">
    <property type="match status" value="1"/>
</dbReference>
<dbReference type="Pfam" id="PF00072">
    <property type="entry name" value="Response_reg"/>
    <property type="match status" value="1"/>
</dbReference>
<dbReference type="InterPro" id="IPR050595">
    <property type="entry name" value="Bact_response_regulator"/>
</dbReference>
<dbReference type="RefSeq" id="WP_092544794.1">
    <property type="nucleotide sequence ID" value="NZ_FOKV01000011.1"/>
</dbReference>
<dbReference type="InterPro" id="IPR001789">
    <property type="entry name" value="Sig_transdc_resp-reg_receiver"/>
</dbReference>
<reference evidence="5" key="1">
    <citation type="submission" date="2016-10" db="EMBL/GenBank/DDBJ databases">
        <authorList>
            <person name="Varghese N."/>
            <person name="Submissions S."/>
        </authorList>
    </citation>
    <scope>NUCLEOTIDE SEQUENCE [LARGE SCALE GENOMIC DNA]</scope>
    <source>
        <strain evidence="5">DSM 24499</strain>
    </source>
</reference>
<evidence type="ECO:0000256" key="1">
    <source>
        <dbReference type="ARBA" id="ARBA00022553"/>
    </source>
</evidence>
<dbReference type="EMBL" id="FOKV01000011">
    <property type="protein sequence ID" value="SFC88047.1"/>
    <property type="molecule type" value="Genomic_DNA"/>
</dbReference>
<evidence type="ECO:0000313" key="4">
    <source>
        <dbReference type="EMBL" id="SFC88047.1"/>
    </source>
</evidence>
<dbReference type="PROSITE" id="PS50110">
    <property type="entry name" value="RESPONSE_REGULATORY"/>
    <property type="match status" value="1"/>
</dbReference>
<dbReference type="SUPFAM" id="SSF52172">
    <property type="entry name" value="CheY-like"/>
    <property type="match status" value="1"/>
</dbReference>